<evidence type="ECO:0000259" key="4">
    <source>
        <dbReference type="PROSITE" id="PS51160"/>
    </source>
</evidence>
<dbReference type="Gene3D" id="3.30.70.100">
    <property type="match status" value="1"/>
</dbReference>
<feature type="compositionally biased region" description="Polar residues" evidence="3">
    <location>
        <begin position="48"/>
        <end position="64"/>
    </location>
</feature>
<organism evidence="5 6">
    <name type="scientific">Dendryphion nanum</name>
    <dbReference type="NCBI Taxonomy" id="256645"/>
    <lineage>
        <taxon>Eukaryota</taxon>
        <taxon>Fungi</taxon>
        <taxon>Dikarya</taxon>
        <taxon>Ascomycota</taxon>
        <taxon>Pezizomycotina</taxon>
        <taxon>Dothideomycetes</taxon>
        <taxon>Pleosporomycetidae</taxon>
        <taxon>Pleosporales</taxon>
        <taxon>Torulaceae</taxon>
        <taxon>Dendryphion</taxon>
    </lineage>
</organism>
<evidence type="ECO:0000313" key="6">
    <source>
        <dbReference type="Proteomes" id="UP000700596"/>
    </source>
</evidence>
<dbReference type="SUPFAM" id="SSF54975">
    <property type="entry name" value="Acylphosphatase/BLUF domain-like"/>
    <property type="match status" value="1"/>
</dbReference>
<accession>A0A9P9D7P1</accession>
<name>A0A9P9D7P1_9PLEO</name>
<dbReference type="OrthoDB" id="7961613at2759"/>
<keyword evidence="6" id="KW-1185">Reference proteome</keyword>
<evidence type="ECO:0000256" key="1">
    <source>
        <dbReference type="PROSITE-ProRule" id="PRU00520"/>
    </source>
</evidence>
<dbReference type="GO" id="GO:0003998">
    <property type="term" value="F:acylphosphatase activity"/>
    <property type="evidence" value="ECO:0007669"/>
    <property type="project" value="UniProtKB-EC"/>
</dbReference>
<proteinExistence type="inferred from homology"/>
<evidence type="ECO:0000256" key="2">
    <source>
        <dbReference type="RuleBase" id="RU004168"/>
    </source>
</evidence>
<comment type="similarity">
    <text evidence="2">Belongs to the acylphosphatase family.</text>
</comment>
<feature type="active site" evidence="1">
    <location>
        <position position="1"/>
    </location>
</feature>
<feature type="active site" evidence="1">
    <location>
        <position position="19"/>
    </location>
</feature>
<keyword evidence="1" id="KW-0378">Hydrolase</keyword>
<dbReference type="Pfam" id="PF00708">
    <property type="entry name" value="Acylphosphatase"/>
    <property type="match status" value="1"/>
</dbReference>
<gene>
    <name evidence="5" type="ORF">B0J11DRAFT_444728</name>
</gene>
<dbReference type="AlphaFoldDB" id="A0A9P9D7P1"/>
<evidence type="ECO:0000256" key="3">
    <source>
        <dbReference type="SAM" id="MobiDB-lite"/>
    </source>
</evidence>
<dbReference type="PROSITE" id="PS51160">
    <property type="entry name" value="ACYLPHOSPHATASE_3"/>
    <property type="match status" value="1"/>
</dbReference>
<evidence type="ECO:0000313" key="5">
    <source>
        <dbReference type="EMBL" id="KAH7115230.1"/>
    </source>
</evidence>
<dbReference type="PANTHER" id="PTHR47268:SF4">
    <property type="entry name" value="ACYLPHOSPHATASE"/>
    <property type="match status" value="1"/>
</dbReference>
<dbReference type="InterPro" id="IPR001792">
    <property type="entry name" value="Acylphosphatase-like_dom"/>
</dbReference>
<feature type="non-terminal residue" evidence="5">
    <location>
        <position position="73"/>
    </location>
</feature>
<comment type="caution">
    <text evidence="5">The sequence shown here is derived from an EMBL/GenBank/DDBJ whole genome shotgun (WGS) entry which is preliminary data.</text>
</comment>
<dbReference type="InterPro" id="IPR020456">
    <property type="entry name" value="Acylphosphatase"/>
</dbReference>
<reference evidence="5" key="1">
    <citation type="journal article" date="2021" name="Nat. Commun.">
        <title>Genetic determinants of endophytism in the Arabidopsis root mycobiome.</title>
        <authorList>
            <person name="Mesny F."/>
            <person name="Miyauchi S."/>
            <person name="Thiergart T."/>
            <person name="Pickel B."/>
            <person name="Atanasova L."/>
            <person name="Karlsson M."/>
            <person name="Huettel B."/>
            <person name="Barry K.W."/>
            <person name="Haridas S."/>
            <person name="Chen C."/>
            <person name="Bauer D."/>
            <person name="Andreopoulos W."/>
            <person name="Pangilinan J."/>
            <person name="LaButti K."/>
            <person name="Riley R."/>
            <person name="Lipzen A."/>
            <person name="Clum A."/>
            <person name="Drula E."/>
            <person name="Henrissat B."/>
            <person name="Kohler A."/>
            <person name="Grigoriev I.V."/>
            <person name="Martin F.M."/>
            <person name="Hacquard S."/>
        </authorList>
    </citation>
    <scope>NUCLEOTIDE SEQUENCE</scope>
    <source>
        <strain evidence="5">MPI-CAGE-CH-0243</strain>
    </source>
</reference>
<dbReference type="Proteomes" id="UP000700596">
    <property type="component" value="Unassembled WGS sequence"/>
</dbReference>
<feature type="domain" description="Acylphosphatase-like" evidence="4">
    <location>
        <begin position="1"/>
        <end position="73"/>
    </location>
</feature>
<dbReference type="InterPro" id="IPR036046">
    <property type="entry name" value="Acylphosphatase-like_dom_sf"/>
</dbReference>
<protein>
    <recommendedName>
        <fullName evidence="1">acylphosphatase</fullName>
        <ecNumber evidence="1">3.6.1.7</ecNumber>
    </recommendedName>
</protein>
<dbReference type="EMBL" id="JAGMWT010000016">
    <property type="protein sequence ID" value="KAH7115230.1"/>
    <property type="molecule type" value="Genomic_DNA"/>
</dbReference>
<feature type="region of interest" description="Disordered" evidence="3">
    <location>
        <begin position="43"/>
        <end position="73"/>
    </location>
</feature>
<comment type="catalytic activity">
    <reaction evidence="1">
        <text>an acyl phosphate + H2O = a carboxylate + phosphate + H(+)</text>
        <dbReference type="Rhea" id="RHEA:14965"/>
        <dbReference type="ChEBI" id="CHEBI:15377"/>
        <dbReference type="ChEBI" id="CHEBI:15378"/>
        <dbReference type="ChEBI" id="CHEBI:29067"/>
        <dbReference type="ChEBI" id="CHEBI:43474"/>
        <dbReference type="ChEBI" id="CHEBI:59918"/>
        <dbReference type="EC" id="3.6.1.7"/>
    </reaction>
</comment>
<dbReference type="EC" id="3.6.1.7" evidence="1"/>
<dbReference type="PANTHER" id="PTHR47268">
    <property type="entry name" value="ACYLPHOSPHATASE"/>
    <property type="match status" value="1"/>
</dbReference>
<sequence>RSFTCKQARSIGVTGWVTNASDGTVQGEAQGSEDALKEFVQHLHKGPSSASVTSVEQSDVQSKSGDGGFHVQR</sequence>